<feature type="region of interest" description="Disordered" evidence="1">
    <location>
        <begin position="375"/>
        <end position="420"/>
    </location>
</feature>
<dbReference type="Pfam" id="PF08618">
    <property type="entry name" value="Opi1"/>
    <property type="match status" value="1"/>
</dbReference>
<dbReference type="GO" id="GO:0006357">
    <property type="term" value="P:regulation of transcription by RNA polymerase II"/>
    <property type="evidence" value="ECO:0007669"/>
    <property type="project" value="TreeGrafter"/>
</dbReference>
<sequence length="420" mass="47191">MVMSLTEHAGLSEEDVRAAEVLDVLRNSHGSPPSQSFELRDQEIQDHQEHQQVKQDLQVPTLLDRVRRNSIINNVVSLYEMNTRKRSAPPNANVAGGLGSLAPAVGSSGNSLEDSNALEDEAENSNDDDDDDYYGYEDDEDIQAVSKRQKISEAIAKSRGNLKEYQLNMSIGSKKRLIACLHLLKLANKQLTQKVAYLQEQVESEKSNEVSVDDGLGERAQEEEEDDDDDDDDDEEYFDASESIDDDKSTVIKMEVVGTVKKVYSLISKFAGNSLPEPARTQVRQTLLNLPTNWSLSANNSSSSSRRAKSQRKPLTTNGKVLILAEESLSVVRNVMNVVDSSLGKAEEWVKQKQELKEILKERFIQQQWKKQVRNQLTKEKEEEERSGATNASNAQIEADDENYEQDENKVKDELKVNES</sequence>
<proteinExistence type="predicted"/>
<feature type="region of interest" description="Disordered" evidence="1">
    <location>
        <begin position="105"/>
        <end position="136"/>
    </location>
</feature>
<feature type="region of interest" description="Disordered" evidence="1">
    <location>
        <begin position="295"/>
        <end position="314"/>
    </location>
</feature>
<comment type="caution">
    <text evidence="2">The sequence shown here is derived from an EMBL/GenBank/DDBJ whole genome shotgun (WGS) entry which is preliminary data.</text>
</comment>
<feature type="compositionally biased region" description="Acidic residues" evidence="1">
    <location>
        <begin position="221"/>
        <end position="242"/>
    </location>
</feature>
<dbReference type="PANTHER" id="PTHR38406:SF1">
    <property type="entry name" value="TRANSCRIPTIONAL REPRESSOR OPI1"/>
    <property type="match status" value="1"/>
</dbReference>
<dbReference type="Proteomes" id="UP000187013">
    <property type="component" value="Unassembled WGS sequence"/>
</dbReference>
<evidence type="ECO:0000256" key="1">
    <source>
        <dbReference type="SAM" id="MobiDB-lite"/>
    </source>
</evidence>
<feature type="region of interest" description="Disordered" evidence="1">
    <location>
        <begin position="202"/>
        <end position="242"/>
    </location>
</feature>
<feature type="compositionally biased region" description="Low complexity" evidence="1">
    <location>
        <begin position="295"/>
        <end position="305"/>
    </location>
</feature>
<evidence type="ECO:0008006" key="4">
    <source>
        <dbReference type="Google" id="ProtNLM"/>
    </source>
</evidence>
<dbReference type="PANTHER" id="PTHR38406">
    <property type="entry name" value="TRANSCRIPTIONAL REPRESSOR OPI1"/>
    <property type="match status" value="1"/>
</dbReference>
<evidence type="ECO:0000313" key="3">
    <source>
        <dbReference type="Proteomes" id="UP000187013"/>
    </source>
</evidence>
<dbReference type="GO" id="GO:0030968">
    <property type="term" value="P:endoplasmic reticulum unfolded protein response"/>
    <property type="evidence" value="ECO:0007669"/>
    <property type="project" value="TreeGrafter"/>
</dbReference>
<feature type="compositionally biased region" description="Basic and acidic residues" evidence="1">
    <location>
        <begin position="377"/>
        <end position="387"/>
    </location>
</feature>
<dbReference type="GO" id="GO:0008654">
    <property type="term" value="P:phospholipid biosynthetic process"/>
    <property type="evidence" value="ECO:0007669"/>
    <property type="project" value="TreeGrafter"/>
</dbReference>
<dbReference type="AlphaFoldDB" id="A0A1Q3A1K1"/>
<name>A0A1Q3A1K1_ZYGRO</name>
<dbReference type="InterPro" id="IPR013927">
    <property type="entry name" value="TF_Opi1_Ccg-8"/>
</dbReference>
<feature type="compositionally biased region" description="Basic and acidic residues" evidence="1">
    <location>
        <begin position="407"/>
        <end position="420"/>
    </location>
</feature>
<dbReference type="eggNOG" id="ENOG502RG16">
    <property type="taxonomic scope" value="Eukaryota"/>
</dbReference>
<dbReference type="OrthoDB" id="2441642at2759"/>
<protein>
    <recommendedName>
        <fullName evidence="4">Transcriptional repressor OPI1</fullName>
    </recommendedName>
</protein>
<gene>
    <name evidence="2" type="ORF">ZYGR_0P02360</name>
</gene>
<evidence type="ECO:0000313" key="2">
    <source>
        <dbReference type="EMBL" id="GAV49591.1"/>
    </source>
</evidence>
<accession>A0A1Q3A1K1</accession>
<dbReference type="GO" id="GO:0005634">
    <property type="term" value="C:nucleus"/>
    <property type="evidence" value="ECO:0007669"/>
    <property type="project" value="TreeGrafter"/>
</dbReference>
<feature type="compositionally biased region" description="Acidic residues" evidence="1">
    <location>
        <begin position="116"/>
        <end position="136"/>
    </location>
</feature>
<organism evidence="2 3">
    <name type="scientific">Zygosaccharomyces rouxii</name>
    <dbReference type="NCBI Taxonomy" id="4956"/>
    <lineage>
        <taxon>Eukaryota</taxon>
        <taxon>Fungi</taxon>
        <taxon>Dikarya</taxon>
        <taxon>Ascomycota</taxon>
        <taxon>Saccharomycotina</taxon>
        <taxon>Saccharomycetes</taxon>
        <taxon>Saccharomycetales</taxon>
        <taxon>Saccharomycetaceae</taxon>
        <taxon>Zygosaccharomyces</taxon>
    </lineage>
</organism>
<dbReference type="EMBL" id="BDGX01000016">
    <property type="protein sequence ID" value="GAV49591.1"/>
    <property type="molecule type" value="Genomic_DNA"/>
</dbReference>
<dbReference type="GO" id="GO:0003714">
    <property type="term" value="F:transcription corepressor activity"/>
    <property type="evidence" value="ECO:0007669"/>
    <property type="project" value="InterPro"/>
</dbReference>
<reference evidence="2 3" key="1">
    <citation type="submission" date="2016-08" db="EMBL/GenBank/DDBJ databases">
        <title>Draft genome sequence of allopolyploid Zygosaccharomyces rouxii.</title>
        <authorList>
            <person name="Watanabe J."/>
            <person name="Uehara K."/>
            <person name="Mogi Y."/>
            <person name="Tsukioka Y."/>
        </authorList>
    </citation>
    <scope>NUCLEOTIDE SEQUENCE [LARGE SCALE GENOMIC DNA]</scope>
    <source>
        <strain evidence="2 3">NBRC 110957</strain>
    </source>
</reference>
<dbReference type="GO" id="GO:0005783">
    <property type="term" value="C:endoplasmic reticulum"/>
    <property type="evidence" value="ECO:0007669"/>
    <property type="project" value="TreeGrafter"/>
</dbReference>